<name>A0ABT7KZM5_9BACI</name>
<feature type="domain" description="AAA" evidence="1">
    <location>
        <begin position="126"/>
        <end position="281"/>
    </location>
</feature>
<comment type="caution">
    <text evidence="2">The sequence shown here is derived from an EMBL/GenBank/DDBJ whole genome shotgun (WGS) entry which is preliminary data.</text>
</comment>
<evidence type="ECO:0000313" key="2">
    <source>
        <dbReference type="EMBL" id="MDL4838919.1"/>
    </source>
</evidence>
<proteinExistence type="predicted"/>
<sequence>MKKVSLIIADPDTSYIESLAHYIRNSEFISKFDVKLFSHKDRLEQFLSGEKHIDVLLTNTKLLPENVDRFPADSVITLKENKDDEYTKQDLFKYQPISSLLSQVLSIHYEQSDQTFEKVVKKGNTQLISIYSASGGAGKTTVAINLAKQIAAQNKRVFYLNLELINSTPLLFNMEQELPSSPLLNLLKNKSEQLTSKLNEMKATDRSTNIDFFNVLLSGQEMADLTEDEIDLLIKKLVNSGNYNYIIIDLDSTVNSSVITALKKSDYIVWLLNNDIQSFHKTRYLLEELHGILNDGRFSNRVSFVLNRYTGKLDVKLANFGLKIDAFLPLVPQWKEVLSGSEITSISVFNEYIGKLYQHLSDQ</sequence>
<dbReference type="PANTHER" id="PTHR13696:SF99">
    <property type="entry name" value="COBYRINIC ACID AC-DIAMIDE SYNTHASE"/>
    <property type="match status" value="1"/>
</dbReference>
<protein>
    <submittedName>
        <fullName evidence="2">AAA family ATPase</fullName>
    </submittedName>
</protein>
<dbReference type="SUPFAM" id="SSF52540">
    <property type="entry name" value="P-loop containing nucleoside triphosphate hydrolases"/>
    <property type="match status" value="1"/>
</dbReference>
<dbReference type="PANTHER" id="PTHR13696">
    <property type="entry name" value="P-LOOP CONTAINING NUCLEOSIDE TRIPHOSPHATE HYDROLASE"/>
    <property type="match status" value="1"/>
</dbReference>
<keyword evidence="3" id="KW-1185">Reference proteome</keyword>
<dbReference type="Pfam" id="PF13614">
    <property type="entry name" value="AAA_31"/>
    <property type="match status" value="1"/>
</dbReference>
<dbReference type="InterPro" id="IPR027417">
    <property type="entry name" value="P-loop_NTPase"/>
</dbReference>
<dbReference type="EMBL" id="JASTZU010000001">
    <property type="protein sequence ID" value="MDL4838919.1"/>
    <property type="molecule type" value="Genomic_DNA"/>
</dbReference>
<evidence type="ECO:0000313" key="3">
    <source>
        <dbReference type="Proteomes" id="UP001235343"/>
    </source>
</evidence>
<evidence type="ECO:0000259" key="1">
    <source>
        <dbReference type="Pfam" id="PF13614"/>
    </source>
</evidence>
<dbReference type="InterPro" id="IPR025669">
    <property type="entry name" value="AAA_dom"/>
</dbReference>
<organism evidence="2 3">
    <name type="scientific">Aquibacillus rhizosphaerae</name>
    <dbReference type="NCBI Taxonomy" id="3051431"/>
    <lineage>
        <taxon>Bacteria</taxon>
        <taxon>Bacillati</taxon>
        <taxon>Bacillota</taxon>
        <taxon>Bacilli</taxon>
        <taxon>Bacillales</taxon>
        <taxon>Bacillaceae</taxon>
        <taxon>Aquibacillus</taxon>
    </lineage>
</organism>
<dbReference type="Proteomes" id="UP001235343">
    <property type="component" value="Unassembled WGS sequence"/>
</dbReference>
<dbReference type="Gene3D" id="3.40.50.10850">
    <property type="entry name" value="Ntrc-like two-domain protein"/>
    <property type="match status" value="1"/>
</dbReference>
<dbReference type="RefSeq" id="WP_285929683.1">
    <property type="nucleotide sequence ID" value="NZ_JASTZU010000001.1"/>
</dbReference>
<accession>A0ABT7KZM5</accession>
<dbReference type="Gene3D" id="3.40.50.300">
    <property type="entry name" value="P-loop containing nucleotide triphosphate hydrolases"/>
    <property type="match status" value="1"/>
</dbReference>
<gene>
    <name evidence="2" type="ORF">QQS35_00325</name>
</gene>
<dbReference type="InterPro" id="IPR050678">
    <property type="entry name" value="DNA_Partitioning_ATPase"/>
</dbReference>
<reference evidence="2 3" key="1">
    <citation type="submission" date="2023-06" db="EMBL/GenBank/DDBJ databases">
        <title>Aquibacillus rhizosphaerae LR5S19.</title>
        <authorList>
            <person name="Sun J.-Q."/>
        </authorList>
    </citation>
    <scope>NUCLEOTIDE SEQUENCE [LARGE SCALE GENOMIC DNA]</scope>
    <source>
        <strain evidence="2 3">LR5S19</strain>
    </source>
</reference>